<evidence type="ECO:0000313" key="3">
    <source>
        <dbReference type="Proteomes" id="UP000029629"/>
    </source>
</evidence>
<comment type="caution">
    <text evidence="2">The sequence shown here is derived from an EMBL/GenBank/DDBJ whole genome shotgun (WGS) entry which is preliminary data.</text>
</comment>
<feature type="transmembrane region" description="Helical" evidence="1">
    <location>
        <begin position="220"/>
        <end position="242"/>
    </location>
</feature>
<feature type="transmembrane region" description="Helical" evidence="1">
    <location>
        <begin position="248"/>
        <end position="273"/>
    </location>
</feature>
<dbReference type="NCBIfam" id="TIGR02484">
    <property type="entry name" value="CitB"/>
    <property type="match status" value="1"/>
</dbReference>
<proteinExistence type="predicted"/>
<keyword evidence="1" id="KW-0472">Membrane</keyword>
<keyword evidence="3" id="KW-1185">Reference proteome</keyword>
<keyword evidence="1" id="KW-0812">Transmembrane</keyword>
<reference evidence="2 3" key="1">
    <citation type="submission" date="2014-07" db="EMBL/GenBank/DDBJ databases">
        <authorList>
            <person name="McCorrison J."/>
            <person name="Sanka R."/>
            <person name="Torralba M."/>
            <person name="Gillis M."/>
            <person name="Haft D.H."/>
            <person name="Methe B."/>
            <person name="Sutton G."/>
            <person name="Nelson K.E."/>
        </authorList>
    </citation>
    <scope>NUCLEOTIDE SEQUENCE [LARGE SCALE GENOMIC DNA]</scope>
    <source>
        <strain evidence="2 3">DNF00040</strain>
    </source>
</reference>
<dbReference type="SUPFAM" id="SSF103501">
    <property type="entry name" value="Respiratory nitrate reductase 1 gamma chain"/>
    <property type="match status" value="1"/>
</dbReference>
<evidence type="ECO:0000256" key="1">
    <source>
        <dbReference type="SAM" id="Phobius"/>
    </source>
</evidence>
<sequence length="363" mass="40656">MLTLEKLLEESKHSIGICNSCRYCEGFCAVFPAMEKRLDFSNADMHYLANLCHNCSECFYACQYAPPHEFQVNIPQQLAQLRLSTYTEYAWPKGIGKLFAKNGLIASLLFMVLLIVLFFAASGLSTSTVINGDFYSIFPHNFLVIVFGTAFAWMLIAILLGFKNYLADIEPDTKSLFKGVHIKQALSDALSMKYLHGNIKTGCTYPDDNISPWRRYFHHFTFYGFMLCFAATVSGTIMHYLFGLVAPYAFFSVPKILGTVGGVSLAIGTAGLFVLKSKADKNIKDIRQMGMDYAFIALLFITAVTGLALMLWRETAAMPSLLIIHLSVILTLFITMPFGKFVHAFYRLGALLKYAKESNNDPH</sequence>
<dbReference type="OrthoDB" id="9765258at2"/>
<dbReference type="InterPro" id="IPR012830">
    <property type="entry name" value="Citrate_utilization_prot_B"/>
</dbReference>
<dbReference type="InterPro" id="IPR036197">
    <property type="entry name" value="NarG-like_sf"/>
</dbReference>
<feature type="transmembrane region" description="Helical" evidence="1">
    <location>
        <begin position="293"/>
        <end position="312"/>
    </location>
</feature>
<dbReference type="Proteomes" id="UP000029629">
    <property type="component" value="Unassembled WGS sequence"/>
</dbReference>
<organism evidence="2 3">
    <name type="scientific">Oligella urethralis DNF00040</name>
    <dbReference type="NCBI Taxonomy" id="1401065"/>
    <lineage>
        <taxon>Bacteria</taxon>
        <taxon>Pseudomonadati</taxon>
        <taxon>Pseudomonadota</taxon>
        <taxon>Betaproteobacteria</taxon>
        <taxon>Burkholderiales</taxon>
        <taxon>Alcaligenaceae</taxon>
        <taxon>Oligella</taxon>
    </lineage>
</organism>
<feature type="transmembrane region" description="Helical" evidence="1">
    <location>
        <begin position="103"/>
        <end position="122"/>
    </location>
</feature>
<feature type="transmembrane region" description="Helical" evidence="1">
    <location>
        <begin position="318"/>
        <end position="338"/>
    </location>
</feature>
<dbReference type="AlphaFoldDB" id="A0A095ZDB2"/>
<protein>
    <submittedName>
        <fullName evidence="2">TcuB protein</fullName>
    </submittedName>
</protein>
<feature type="transmembrane region" description="Helical" evidence="1">
    <location>
        <begin position="142"/>
        <end position="162"/>
    </location>
</feature>
<dbReference type="RefSeq" id="WP_036556887.1">
    <property type="nucleotide sequence ID" value="NZ_JRNI01000001.1"/>
</dbReference>
<name>A0A095ZDB2_9BURK</name>
<dbReference type="eggNOG" id="COG1146">
    <property type="taxonomic scope" value="Bacteria"/>
</dbReference>
<gene>
    <name evidence="2" type="ORF">HMPREF2130_00370</name>
</gene>
<dbReference type="Gene3D" id="1.20.950.20">
    <property type="entry name" value="Transmembrane di-heme cytochromes, Chain C"/>
    <property type="match status" value="1"/>
</dbReference>
<dbReference type="EMBL" id="JRNI01000001">
    <property type="protein sequence ID" value="KGF32643.1"/>
    <property type="molecule type" value="Genomic_DNA"/>
</dbReference>
<accession>A0A095ZDB2</accession>
<keyword evidence="1" id="KW-1133">Transmembrane helix</keyword>
<evidence type="ECO:0000313" key="2">
    <source>
        <dbReference type="EMBL" id="KGF32643.1"/>
    </source>
</evidence>